<accession>R4Z2D4</accession>
<dbReference type="Proteomes" id="UP000018291">
    <property type="component" value="Unassembled WGS sequence"/>
</dbReference>
<proteinExistence type="predicted"/>
<organism evidence="2 3">
    <name type="scientific">Candidatus Neomicrothrix parvicella RN1</name>
    <dbReference type="NCBI Taxonomy" id="1229780"/>
    <lineage>
        <taxon>Bacteria</taxon>
        <taxon>Bacillati</taxon>
        <taxon>Actinomycetota</taxon>
        <taxon>Acidimicrobiia</taxon>
        <taxon>Acidimicrobiales</taxon>
        <taxon>Microthrixaceae</taxon>
        <taxon>Candidatus Neomicrothrix</taxon>
    </lineage>
</organism>
<comment type="caution">
    <text evidence="2">The sequence shown here is derived from an EMBL/GenBank/DDBJ whole genome shotgun (WGS) entry which is preliminary data.</text>
</comment>
<feature type="region of interest" description="Disordered" evidence="1">
    <location>
        <begin position="46"/>
        <end position="83"/>
    </location>
</feature>
<protein>
    <submittedName>
        <fullName evidence="2">Uncharacterized protein</fullName>
    </submittedName>
</protein>
<name>R4Z2D4_9ACTN</name>
<evidence type="ECO:0000256" key="1">
    <source>
        <dbReference type="SAM" id="MobiDB-lite"/>
    </source>
</evidence>
<sequence length="158" mass="17787">MLGAARRRECPRQRELPEVLVTNIEGWAERVGAELAAKAFGVAPRTWRHHAQKQRGELPERPSRATGKPRRPHPAKLTDEEEQEVVDTLCSEEFVDVGVDEVFVTILDDGIYLCSPSTMHRILRDRGLNGQRRQGNPGVPRHPVLVAVFDDERIAIPS</sequence>
<dbReference type="AlphaFoldDB" id="R4Z2D4"/>
<evidence type="ECO:0000313" key="2">
    <source>
        <dbReference type="EMBL" id="CCM63441.1"/>
    </source>
</evidence>
<dbReference type="STRING" id="1229780.BN381_220015"/>
<feature type="compositionally biased region" description="Basic and acidic residues" evidence="1">
    <location>
        <begin position="54"/>
        <end position="63"/>
    </location>
</feature>
<dbReference type="eggNOG" id="COG2801">
    <property type="taxonomic scope" value="Bacteria"/>
</dbReference>
<dbReference type="HOGENOM" id="CLU_1666193_0_0_11"/>
<dbReference type="EMBL" id="CANL01000015">
    <property type="protein sequence ID" value="CCM63441.1"/>
    <property type="molecule type" value="Genomic_DNA"/>
</dbReference>
<dbReference type="SUPFAM" id="SSF46689">
    <property type="entry name" value="Homeodomain-like"/>
    <property type="match status" value="1"/>
</dbReference>
<evidence type="ECO:0000313" key="3">
    <source>
        <dbReference type="Proteomes" id="UP000018291"/>
    </source>
</evidence>
<gene>
    <name evidence="2" type="ORF">BN381_220015</name>
</gene>
<keyword evidence="3" id="KW-1185">Reference proteome</keyword>
<reference evidence="2 3" key="1">
    <citation type="journal article" date="2013" name="ISME J.">
        <title>Metabolic model for the filamentous 'Candidatus Microthrix parvicella' based on genomic and metagenomic analyses.</title>
        <authorList>
            <person name="Jon McIlroy S."/>
            <person name="Kristiansen R."/>
            <person name="Albertsen M."/>
            <person name="Michael Karst S."/>
            <person name="Rossetti S."/>
            <person name="Lund Nielsen J."/>
            <person name="Tandoi V."/>
            <person name="James Seviour R."/>
            <person name="Nielsen P.H."/>
        </authorList>
    </citation>
    <scope>NUCLEOTIDE SEQUENCE [LARGE SCALE GENOMIC DNA]</scope>
    <source>
        <strain evidence="2 3">RN1</strain>
    </source>
</reference>
<dbReference type="InterPro" id="IPR009057">
    <property type="entry name" value="Homeodomain-like_sf"/>
</dbReference>